<evidence type="ECO:0000256" key="2">
    <source>
        <dbReference type="ARBA" id="ARBA00022801"/>
    </source>
</evidence>
<protein>
    <submittedName>
        <fullName evidence="4">Amidohydrolase</fullName>
    </submittedName>
</protein>
<dbReference type="PROSITE" id="PS50263">
    <property type="entry name" value="CN_HYDROLASE"/>
    <property type="match status" value="1"/>
</dbReference>
<sequence>MKIALVQMNTKQDKEKNIKDIKNFIDEAAGNGAELVSLPEYCTYLGKDEDKSKHAELIPDGETFKLLSNLAKKHSIFIHVGSILEEYSEDKSYNTSFMVNPDGDMIGKYRKIHLFDIEIEGISKYMESNSIINGESPQIVDLPIGKAGLSICYDMRFPELYRGYALEGAKVLFIPAAFTRYTGMLHWELILRARAVENQCFVIAAGQFGENLPGKECYGSSMVVDPWGVVISRASEGTGVIYANLDMSLVEKARTSIPSLQNRKPEYYKDLTK</sequence>
<dbReference type="Proteomes" id="UP001519348">
    <property type="component" value="Unassembled WGS sequence"/>
</dbReference>
<feature type="domain" description="CN hydrolase" evidence="3">
    <location>
        <begin position="1"/>
        <end position="247"/>
    </location>
</feature>
<dbReference type="PANTHER" id="PTHR23088:SF27">
    <property type="entry name" value="DEAMINATED GLUTATHIONE AMIDASE"/>
    <property type="match status" value="1"/>
</dbReference>
<evidence type="ECO:0000313" key="4">
    <source>
        <dbReference type="EMBL" id="MBP1951069.1"/>
    </source>
</evidence>
<dbReference type="CDD" id="cd07572">
    <property type="entry name" value="nit"/>
    <property type="match status" value="1"/>
</dbReference>
<dbReference type="InterPro" id="IPR045254">
    <property type="entry name" value="Nit1/2_C-N_Hydrolase"/>
</dbReference>
<keyword evidence="2" id="KW-0378">Hydrolase</keyword>
<gene>
    <name evidence="4" type="ORF">J2Z27_000095</name>
</gene>
<dbReference type="PROSITE" id="PS01227">
    <property type="entry name" value="UPF0012"/>
    <property type="match status" value="1"/>
</dbReference>
<keyword evidence="5" id="KW-1185">Reference proteome</keyword>
<comment type="caution">
    <text evidence="4">The sequence shown here is derived from an EMBL/GenBank/DDBJ whole genome shotgun (WGS) entry which is preliminary data.</text>
</comment>
<dbReference type="Gene3D" id="3.60.110.10">
    <property type="entry name" value="Carbon-nitrogen hydrolase"/>
    <property type="match status" value="1"/>
</dbReference>
<dbReference type="RefSeq" id="WP_186090661.1">
    <property type="nucleotide sequence ID" value="NZ_BMCN01000001.1"/>
</dbReference>
<dbReference type="SUPFAM" id="SSF56317">
    <property type="entry name" value="Carbon-nitrogen hydrolase"/>
    <property type="match status" value="1"/>
</dbReference>
<dbReference type="InterPro" id="IPR001110">
    <property type="entry name" value="UPF0012_CS"/>
</dbReference>
<name>A0ABS4HJG6_9STAP</name>
<dbReference type="Pfam" id="PF00795">
    <property type="entry name" value="CN_hydrolase"/>
    <property type="match status" value="1"/>
</dbReference>
<accession>A0ABS4HJG6</accession>
<organism evidence="4 5">
    <name type="scientific">Jeotgalicoccus aerolatus</name>
    <dbReference type="NCBI Taxonomy" id="709510"/>
    <lineage>
        <taxon>Bacteria</taxon>
        <taxon>Bacillati</taxon>
        <taxon>Bacillota</taxon>
        <taxon>Bacilli</taxon>
        <taxon>Bacillales</taxon>
        <taxon>Staphylococcaceae</taxon>
        <taxon>Jeotgalicoccus</taxon>
    </lineage>
</organism>
<proteinExistence type="inferred from homology"/>
<dbReference type="InterPro" id="IPR036526">
    <property type="entry name" value="C-N_Hydrolase_sf"/>
</dbReference>
<evidence type="ECO:0000313" key="5">
    <source>
        <dbReference type="Proteomes" id="UP001519348"/>
    </source>
</evidence>
<comment type="similarity">
    <text evidence="1">Belongs to the carbon-nitrogen hydrolase superfamily. NIT1/NIT2 family.</text>
</comment>
<evidence type="ECO:0000259" key="3">
    <source>
        <dbReference type="PROSITE" id="PS50263"/>
    </source>
</evidence>
<dbReference type="PANTHER" id="PTHR23088">
    <property type="entry name" value="NITRILASE-RELATED"/>
    <property type="match status" value="1"/>
</dbReference>
<dbReference type="EMBL" id="JAGGKN010000001">
    <property type="protein sequence ID" value="MBP1951069.1"/>
    <property type="molecule type" value="Genomic_DNA"/>
</dbReference>
<evidence type="ECO:0000256" key="1">
    <source>
        <dbReference type="ARBA" id="ARBA00010613"/>
    </source>
</evidence>
<reference evidence="4 5" key="1">
    <citation type="submission" date="2021-03" db="EMBL/GenBank/DDBJ databases">
        <title>Genomic Encyclopedia of Type Strains, Phase IV (KMG-IV): sequencing the most valuable type-strain genomes for metagenomic binning, comparative biology and taxonomic classification.</title>
        <authorList>
            <person name="Goeker M."/>
        </authorList>
    </citation>
    <scope>NUCLEOTIDE SEQUENCE [LARGE SCALE GENOMIC DNA]</scope>
    <source>
        <strain evidence="4 5">DSM 22420</strain>
    </source>
</reference>
<dbReference type="InterPro" id="IPR003010">
    <property type="entry name" value="C-N_Hydrolase"/>
</dbReference>